<feature type="compositionally biased region" description="Pro residues" evidence="1">
    <location>
        <begin position="81"/>
        <end position="92"/>
    </location>
</feature>
<feature type="region of interest" description="Disordered" evidence="1">
    <location>
        <begin position="1"/>
        <end position="92"/>
    </location>
</feature>
<accession>A0ABY7CLA2</accession>
<feature type="compositionally biased region" description="Basic and acidic residues" evidence="1">
    <location>
        <begin position="17"/>
        <end position="27"/>
    </location>
</feature>
<evidence type="ECO:0000256" key="1">
    <source>
        <dbReference type="SAM" id="MobiDB-lite"/>
    </source>
</evidence>
<organism evidence="2 3">
    <name type="scientific">Puccinia triticina</name>
    <dbReference type="NCBI Taxonomy" id="208348"/>
    <lineage>
        <taxon>Eukaryota</taxon>
        <taxon>Fungi</taxon>
        <taxon>Dikarya</taxon>
        <taxon>Basidiomycota</taxon>
        <taxon>Pucciniomycotina</taxon>
        <taxon>Pucciniomycetes</taxon>
        <taxon>Pucciniales</taxon>
        <taxon>Pucciniaceae</taxon>
        <taxon>Puccinia</taxon>
    </lineage>
</organism>
<dbReference type="RefSeq" id="XP_053021566.1">
    <property type="nucleotide sequence ID" value="XM_053170368.1"/>
</dbReference>
<keyword evidence="3" id="KW-1185">Reference proteome</keyword>
<feature type="compositionally biased region" description="Polar residues" evidence="1">
    <location>
        <begin position="48"/>
        <end position="65"/>
    </location>
</feature>
<dbReference type="EMBL" id="CP110426">
    <property type="protein sequence ID" value="WAQ86011.1"/>
    <property type="molecule type" value="Genomic_DNA"/>
</dbReference>
<feature type="compositionally biased region" description="Polar residues" evidence="1">
    <location>
        <begin position="1"/>
        <end position="10"/>
    </location>
</feature>
<name>A0ABY7CLA2_9BASI</name>
<dbReference type="Proteomes" id="UP001164743">
    <property type="component" value="Chromosome 6A"/>
</dbReference>
<evidence type="ECO:0000313" key="3">
    <source>
        <dbReference type="Proteomes" id="UP001164743"/>
    </source>
</evidence>
<gene>
    <name evidence="2" type="ORF">PtA15_6A641</name>
</gene>
<dbReference type="GeneID" id="77811263"/>
<reference evidence="2" key="1">
    <citation type="submission" date="2022-10" db="EMBL/GenBank/DDBJ databases">
        <title>Puccinia triticina Genome sequencing and assembly.</title>
        <authorList>
            <person name="Li C."/>
        </authorList>
    </citation>
    <scope>NUCLEOTIDE SEQUENCE</scope>
    <source>
        <strain evidence="2">Pt15</strain>
    </source>
</reference>
<protein>
    <submittedName>
        <fullName evidence="2">Uncharacterized protein</fullName>
    </submittedName>
</protein>
<sequence length="92" mass="9584">MAGFNHTPTPMVQPKAQDQHVDTRLMDVADQGHGGPGFPQGPNPPGVSNRQSQAGPQQSLTFTQMSPPPLPYLPQGSPGMPYSPPSASPAPS</sequence>
<evidence type="ECO:0000313" key="2">
    <source>
        <dbReference type="EMBL" id="WAQ86011.1"/>
    </source>
</evidence>
<proteinExistence type="predicted"/>